<accession>A0A1H3SFF2</accession>
<keyword evidence="4" id="KW-1185">Reference proteome</keyword>
<gene>
    <name evidence="3" type="ORF">SAMN05216215_106433</name>
</gene>
<dbReference type="RefSeq" id="WP_093276580.1">
    <property type="nucleotide sequence ID" value="NZ_FNOK01000064.1"/>
</dbReference>
<dbReference type="GO" id="GO:0016787">
    <property type="term" value="F:hydrolase activity"/>
    <property type="evidence" value="ECO:0007669"/>
    <property type="project" value="UniProtKB-KW"/>
</dbReference>
<keyword evidence="1" id="KW-0378">Hydrolase</keyword>
<dbReference type="OrthoDB" id="2987348at2"/>
<evidence type="ECO:0000313" key="4">
    <source>
        <dbReference type="Proteomes" id="UP000199529"/>
    </source>
</evidence>
<dbReference type="InterPro" id="IPR000073">
    <property type="entry name" value="AB_hydrolase_1"/>
</dbReference>
<dbReference type="AlphaFoldDB" id="A0A1H3SFF2"/>
<dbReference type="STRING" id="418495.SAMN05216215_106433"/>
<evidence type="ECO:0000313" key="3">
    <source>
        <dbReference type="EMBL" id="SDZ36726.1"/>
    </source>
</evidence>
<organism evidence="3 4">
    <name type="scientific">Saccharopolyspora shandongensis</name>
    <dbReference type="NCBI Taxonomy" id="418495"/>
    <lineage>
        <taxon>Bacteria</taxon>
        <taxon>Bacillati</taxon>
        <taxon>Actinomycetota</taxon>
        <taxon>Actinomycetes</taxon>
        <taxon>Pseudonocardiales</taxon>
        <taxon>Pseudonocardiaceae</taxon>
        <taxon>Saccharopolyspora</taxon>
    </lineage>
</organism>
<reference evidence="4" key="1">
    <citation type="submission" date="2016-10" db="EMBL/GenBank/DDBJ databases">
        <authorList>
            <person name="Varghese N."/>
            <person name="Submissions S."/>
        </authorList>
    </citation>
    <scope>NUCLEOTIDE SEQUENCE [LARGE SCALE GENOMIC DNA]</scope>
    <source>
        <strain evidence="4">CGMCC 4.3530</strain>
    </source>
</reference>
<dbReference type="Pfam" id="PF00561">
    <property type="entry name" value="Abhydrolase_1"/>
    <property type="match status" value="1"/>
</dbReference>
<dbReference type="InterPro" id="IPR029058">
    <property type="entry name" value="AB_hydrolase_fold"/>
</dbReference>
<evidence type="ECO:0000256" key="1">
    <source>
        <dbReference type="ARBA" id="ARBA00022801"/>
    </source>
</evidence>
<evidence type="ECO:0000259" key="2">
    <source>
        <dbReference type="Pfam" id="PF00561"/>
    </source>
</evidence>
<dbReference type="Proteomes" id="UP000199529">
    <property type="component" value="Unassembled WGS sequence"/>
</dbReference>
<dbReference type="InterPro" id="IPR000639">
    <property type="entry name" value="Epox_hydrolase-like"/>
</dbReference>
<protein>
    <submittedName>
        <fullName evidence="3">Pimeloyl-ACP methyl ester carboxylesterase</fullName>
    </submittedName>
</protein>
<dbReference type="PRINTS" id="PR00412">
    <property type="entry name" value="EPOXHYDRLASE"/>
</dbReference>
<feature type="domain" description="AB hydrolase-1" evidence="2">
    <location>
        <begin position="31"/>
        <end position="267"/>
    </location>
</feature>
<dbReference type="EMBL" id="FNOK01000064">
    <property type="protein sequence ID" value="SDZ36726.1"/>
    <property type="molecule type" value="Genomic_DNA"/>
</dbReference>
<name>A0A1H3SFF2_9PSEU</name>
<dbReference type="Gene3D" id="3.40.50.1820">
    <property type="entry name" value="alpha/beta hydrolase"/>
    <property type="match status" value="1"/>
</dbReference>
<proteinExistence type="predicted"/>
<dbReference type="SUPFAM" id="SSF53474">
    <property type="entry name" value="alpha/beta-Hydrolases"/>
    <property type="match status" value="1"/>
</dbReference>
<sequence>MTQDVSGKRERIDVGPLTFDVALAGGAQARPVLLLHGFPETARSWDLVSARLVAAGLRTIAPNQRGYSPGARPDGADQYGVAHLVADAVGIIDALGLSEVDVVGHDWGSVVAWHLAGWHPDRVRTLTAVSVPHPAAFGWALRNDADQQRRSEYIKLFRQEGKAEQVLLADGAKRLRAVFSDGVPTELVDVHVRVLSEPGALTAALNWYRAMSGDMRELGDVTVPTTYVWSTEDGALGRAGALRCGDHVAAPYRFVQLEGVSHWIPEEAPDALAEAVLQPPR</sequence>
<dbReference type="PANTHER" id="PTHR43329">
    <property type="entry name" value="EPOXIDE HYDROLASE"/>
    <property type="match status" value="1"/>
</dbReference>